<accession>A0ABU0YQT0</accession>
<dbReference type="InterPro" id="IPR029058">
    <property type="entry name" value="AB_hydrolase_fold"/>
</dbReference>
<name>A0ABU0YQT0_9PROT</name>
<dbReference type="InterPro" id="IPR002925">
    <property type="entry name" value="Dienelactn_hydro"/>
</dbReference>
<dbReference type="PROSITE" id="PS51318">
    <property type="entry name" value="TAT"/>
    <property type="match status" value="1"/>
</dbReference>
<dbReference type="Proteomes" id="UP001230156">
    <property type="component" value="Unassembled WGS sequence"/>
</dbReference>
<organism evidence="2 3">
    <name type="scientific">Dongia sedimenti</name>
    <dbReference type="NCBI Taxonomy" id="3064282"/>
    <lineage>
        <taxon>Bacteria</taxon>
        <taxon>Pseudomonadati</taxon>
        <taxon>Pseudomonadota</taxon>
        <taxon>Alphaproteobacteria</taxon>
        <taxon>Rhodospirillales</taxon>
        <taxon>Dongiaceae</taxon>
        <taxon>Dongia</taxon>
    </lineage>
</organism>
<gene>
    <name evidence="2" type="ORF">Q8A70_14955</name>
</gene>
<dbReference type="SUPFAM" id="SSF53474">
    <property type="entry name" value="alpha/beta-Hydrolases"/>
    <property type="match status" value="1"/>
</dbReference>
<dbReference type="PANTHER" id="PTHR46623:SF6">
    <property type="entry name" value="ALPHA_BETA-HYDROLASES SUPERFAMILY PROTEIN"/>
    <property type="match status" value="1"/>
</dbReference>
<dbReference type="PANTHER" id="PTHR46623">
    <property type="entry name" value="CARBOXYMETHYLENEBUTENOLIDASE-RELATED"/>
    <property type="match status" value="1"/>
</dbReference>
<sequence length="262" mass="27760">MTEHKAALRSPARRDVLTGIAGVSLATLLADPIRVAQAAAGLETVTVKTPSGRSVSAALALPAQIPAGGVMIVHEWWGLNDQIKAVASELAANGFVGLAIDLYDGKVANDPDGAKALMGGVKDADATETVTTWLDHLYAMKEVNGKVATLGFCFGGGWSLNASIAHPVDATVIYYGRVDKPAAELRKLKGPVLGQFGNQDTFINPAMVDAFGGNMKEANKPHDIYRYDADHAFANPTGQNYDKEDARLAWDRTIAFLKANLA</sequence>
<dbReference type="GO" id="GO:0016787">
    <property type="term" value="F:hydrolase activity"/>
    <property type="evidence" value="ECO:0007669"/>
    <property type="project" value="UniProtKB-KW"/>
</dbReference>
<keyword evidence="3" id="KW-1185">Reference proteome</keyword>
<dbReference type="InterPro" id="IPR051049">
    <property type="entry name" value="Dienelactone_hydrolase-like"/>
</dbReference>
<dbReference type="Pfam" id="PF01738">
    <property type="entry name" value="DLH"/>
    <property type="match status" value="1"/>
</dbReference>
<keyword evidence="2" id="KW-0378">Hydrolase</keyword>
<dbReference type="InterPro" id="IPR006311">
    <property type="entry name" value="TAT_signal"/>
</dbReference>
<dbReference type="EMBL" id="JAUYVI010000004">
    <property type="protein sequence ID" value="MDQ7248983.1"/>
    <property type="molecule type" value="Genomic_DNA"/>
</dbReference>
<reference evidence="3" key="1">
    <citation type="submission" date="2023-08" db="EMBL/GenBank/DDBJ databases">
        <title>Rhodospirillaceae gen. nov., a novel taxon isolated from the Yangtze River Yuezi River estuary sludge.</title>
        <authorList>
            <person name="Ruan L."/>
        </authorList>
    </citation>
    <scope>NUCLEOTIDE SEQUENCE [LARGE SCALE GENOMIC DNA]</scope>
    <source>
        <strain evidence="3">R-7</strain>
    </source>
</reference>
<dbReference type="Gene3D" id="3.40.50.1820">
    <property type="entry name" value="alpha/beta hydrolase"/>
    <property type="match status" value="1"/>
</dbReference>
<evidence type="ECO:0000259" key="1">
    <source>
        <dbReference type="Pfam" id="PF01738"/>
    </source>
</evidence>
<proteinExistence type="predicted"/>
<evidence type="ECO:0000313" key="3">
    <source>
        <dbReference type="Proteomes" id="UP001230156"/>
    </source>
</evidence>
<feature type="domain" description="Dienelactone hydrolase" evidence="1">
    <location>
        <begin position="56"/>
        <end position="259"/>
    </location>
</feature>
<protein>
    <submittedName>
        <fullName evidence="2">Dienelactone hydrolase family protein</fullName>
    </submittedName>
</protein>
<evidence type="ECO:0000313" key="2">
    <source>
        <dbReference type="EMBL" id="MDQ7248983.1"/>
    </source>
</evidence>
<comment type="caution">
    <text evidence="2">The sequence shown here is derived from an EMBL/GenBank/DDBJ whole genome shotgun (WGS) entry which is preliminary data.</text>
</comment>
<dbReference type="RefSeq" id="WP_379956459.1">
    <property type="nucleotide sequence ID" value="NZ_JAUYVI010000004.1"/>
</dbReference>